<dbReference type="HOGENOM" id="CLU_155144_1_0_4"/>
<gene>
    <name evidence="1" type="ORF">HMPREF0004_2553</name>
</gene>
<comment type="caution">
    <text evidence="1">The sequence shown here is derived from an EMBL/GenBank/DDBJ whole genome shotgun (WGS) entry which is preliminary data.</text>
</comment>
<accession>D4XAQ6</accession>
<reference evidence="2" key="1">
    <citation type="submission" date="2010-03" db="EMBL/GenBank/DDBJ databases">
        <title>Complete sequence of Mobiluncus curtisii ATCC 43063.</title>
        <authorList>
            <person name="Muzny D."/>
            <person name="Qin X."/>
            <person name="Deng J."/>
            <person name="Jiang H."/>
            <person name="Liu Y."/>
            <person name="Qu J."/>
            <person name="Song X.-Z."/>
            <person name="Zhang L."/>
            <person name="Thornton R."/>
            <person name="Coyle M."/>
            <person name="Francisco L."/>
            <person name="Jackson L."/>
            <person name="Javaid M."/>
            <person name="Korchina V."/>
            <person name="Kovar C."/>
            <person name="Mata R."/>
            <person name="Mathew T."/>
            <person name="Ngo R."/>
            <person name="Nguyen L."/>
            <person name="Nguyen N."/>
            <person name="Okwuonu G."/>
            <person name="Ongeri F."/>
            <person name="Pham C."/>
            <person name="Simmons D."/>
            <person name="Wilczek-Boney K."/>
            <person name="Hale W."/>
            <person name="Jakkamsetti A."/>
            <person name="Pham P."/>
            <person name="Ruth R."/>
            <person name="San Lucas F."/>
            <person name="Warren J."/>
            <person name="Zhang J."/>
            <person name="Zhao Z."/>
            <person name="Zhou C."/>
            <person name="Zhu D."/>
            <person name="Lee S."/>
            <person name="Bess C."/>
            <person name="Blankenburg K."/>
            <person name="Forbes L."/>
            <person name="Fu Q."/>
            <person name="Gubbala S."/>
            <person name="Hirani K."/>
            <person name="Jayaseelan J.C."/>
            <person name="Lara F."/>
            <person name="Munidasa M."/>
            <person name="Palculict T."/>
            <person name="Patil S."/>
            <person name="Pu L.-L."/>
            <person name="Saada N."/>
            <person name="Tang L."/>
            <person name="Weissenberger G."/>
            <person name="Zhu Y."/>
            <person name="Hemphill L."/>
            <person name="Shang Y."/>
            <person name="Youmans B."/>
            <person name="Ayvaz T."/>
            <person name="Ross M."/>
            <person name="Santibanez J."/>
            <person name="Aqrawi P."/>
            <person name="Gross S."/>
            <person name="Joshi V."/>
            <person name="Fowler G."/>
            <person name="Nazareth L."/>
            <person name="Reid J."/>
            <person name="Worley K."/>
            <person name="Petrosino J."/>
            <person name="Highlander S."/>
            <person name="Gibbs R."/>
            <person name="Gibbs R."/>
        </authorList>
    </citation>
    <scope>NUCLEOTIDE SEQUENCE [LARGE SCALE GENOMIC DNA]</scope>
    <source>
        <strain evidence="2">ATCC 43553</strain>
    </source>
</reference>
<dbReference type="EMBL" id="ADMS01000056">
    <property type="protein sequence ID" value="EFF76068.1"/>
    <property type="molecule type" value="Genomic_DNA"/>
</dbReference>
<evidence type="ECO:0000313" key="1">
    <source>
        <dbReference type="EMBL" id="EFF76068.1"/>
    </source>
</evidence>
<protein>
    <submittedName>
        <fullName evidence="1">Uncharacterized protein</fullName>
    </submittedName>
</protein>
<dbReference type="AlphaFoldDB" id="D4XAQ6"/>
<organism evidence="1 2">
    <name type="scientific">Achromobacter piechaudii ATCC 43553</name>
    <dbReference type="NCBI Taxonomy" id="742159"/>
    <lineage>
        <taxon>Bacteria</taxon>
        <taxon>Pseudomonadati</taxon>
        <taxon>Pseudomonadota</taxon>
        <taxon>Betaproteobacteria</taxon>
        <taxon>Burkholderiales</taxon>
        <taxon>Alcaligenaceae</taxon>
        <taxon>Achromobacter</taxon>
    </lineage>
</organism>
<dbReference type="eggNOG" id="ENOG5033G4B">
    <property type="taxonomic scope" value="Bacteria"/>
</dbReference>
<dbReference type="Proteomes" id="UP000004510">
    <property type="component" value="Unassembled WGS sequence"/>
</dbReference>
<sequence>MSNFKFEIGAEVHLAMSGEKGVVVGRAEYEAMPPNYFVRYVAADGRLTDGWFEGQVLN</sequence>
<proteinExistence type="predicted"/>
<dbReference type="PATRIC" id="fig|742159.3.peg.3504"/>
<name>D4XAQ6_9BURK</name>
<evidence type="ECO:0000313" key="2">
    <source>
        <dbReference type="Proteomes" id="UP000004510"/>
    </source>
</evidence>
<dbReference type="RefSeq" id="WP_006218610.1">
    <property type="nucleotide sequence ID" value="NZ_GG770409.1"/>
</dbReference>